<dbReference type="InterPro" id="IPR020022">
    <property type="entry name" value="N-acetyl_sugar_amidoTrfase"/>
</dbReference>
<dbReference type="InterPro" id="IPR014729">
    <property type="entry name" value="Rossmann-like_a/b/a_fold"/>
</dbReference>
<accession>A0A261QWT0</accession>
<evidence type="ECO:0000313" key="1">
    <source>
        <dbReference type="EMBL" id="OZI16543.1"/>
    </source>
</evidence>
<dbReference type="SUPFAM" id="SSF52402">
    <property type="entry name" value="Adenine nucleotide alpha hydrolases-like"/>
    <property type="match status" value="1"/>
</dbReference>
<dbReference type="AlphaFoldDB" id="A0A261QWT0"/>
<dbReference type="Proteomes" id="UP000216947">
    <property type="component" value="Unassembled WGS sequence"/>
</dbReference>
<dbReference type="CDD" id="cd01996">
    <property type="entry name" value="AANH_WbpG-like"/>
    <property type="match status" value="1"/>
</dbReference>
<dbReference type="Gene3D" id="3.40.50.620">
    <property type="entry name" value="HUPs"/>
    <property type="match status" value="1"/>
</dbReference>
<name>A0A261QWT0_9BORD</name>
<dbReference type="EMBL" id="NEVK01000008">
    <property type="protein sequence ID" value="OZI16543.1"/>
    <property type="molecule type" value="Genomic_DNA"/>
</dbReference>
<dbReference type="RefSeq" id="WP_094797569.1">
    <property type="nucleotide sequence ID" value="NZ_NEVK01000008.1"/>
</dbReference>
<keyword evidence="2" id="KW-1185">Reference proteome</keyword>
<gene>
    <name evidence="1" type="ORF">CAL19_17855</name>
</gene>
<protein>
    <submittedName>
        <fullName evidence="1">ExsB family protein</fullName>
    </submittedName>
</protein>
<evidence type="ECO:0000313" key="2">
    <source>
        <dbReference type="Proteomes" id="UP000216947"/>
    </source>
</evidence>
<comment type="caution">
    <text evidence="1">The sequence shown here is derived from an EMBL/GenBank/DDBJ whole genome shotgun (WGS) entry which is preliminary data.</text>
</comment>
<proteinExistence type="predicted"/>
<dbReference type="NCBIfam" id="TIGR03573">
    <property type="entry name" value="WbuX"/>
    <property type="match status" value="1"/>
</dbReference>
<reference evidence="2" key="1">
    <citation type="submission" date="2017-05" db="EMBL/GenBank/DDBJ databases">
        <title>Complete and WGS of Bordetella genogroups.</title>
        <authorList>
            <person name="Spilker T."/>
            <person name="Lipuma J."/>
        </authorList>
    </citation>
    <scope>NUCLEOTIDE SEQUENCE [LARGE SCALE GENOMIC DNA]</scope>
    <source>
        <strain evidence="2">AU18089</strain>
    </source>
</reference>
<organism evidence="1 2">
    <name type="scientific">Bordetella genomosp. 7</name>
    <dbReference type="NCBI Taxonomy" id="1416805"/>
    <lineage>
        <taxon>Bacteria</taxon>
        <taxon>Pseudomonadati</taxon>
        <taxon>Pseudomonadota</taxon>
        <taxon>Betaproteobacteria</taxon>
        <taxon>Burkholderiales</taxon>
        <taxon>Alcaligenaceae</taxon>
        <taxon>Bordetella</taxon>
    </lineage>
</organism>
<sequence length="391" mass="44626">MSPATLSPTHQTCTRCVMDTSDPAISFDAQGVCSHCRRFDLVISKAWHPNEHGAALLSAQLDDMRAERRGQEYDCIMGLSGGIDSSYLALKVKEMNIRPLVVHVDAGWNSELAVHNIERVVNYCGFDLTTVVIDWEEMRDLQVAYLRAGVANQDVPQDHAFFASLYRYAIKHGIRHVINGSNYATESVLPQTWGHSAMDGRNLKAIHKRHGTRPLRTFPVLGFVEKNIYYPYIRKMKVLRPLNLMPYDKRHALRHLQATIGYKDYAYKHGESVFTRFFQNHYLPTKFGYDKRRAHLSSEILAGLMTRETALQLLQEPLYDANDLQRDKTYIAKKLRLPPEEFEALLLSPGHAYSEYANQDQMFRIMRAAKRLLLGRRKTSLDPAGAQAGES</sequence>